<keyword evidence="15" id="KW-1185">Reference proteome</keyword>
<keyword evidence="7" id="KW-0460">Magnesium</keyword>
<dbReference type="EMBL" id="CAMAPF010000921">
    <property type="protein sequence ID" value="CAH9121838.1"/>
    <property type="molecule type" value="Genomic_DNA"/>
</dbReference>
<keyword evidence="1" id="KW-0645">Protease</keyword>
<dbReference type="Proteomes" id="UP001152523">
    <property type="component" value="Unassembled WGS sequence"/>
</dbReference>
<evidence type="ECO:0000256" key="4">
    <source>
        <dbReference type="ARBA" id="ARBA00022722"/>
    </source>
</evidence>
<dbReference type="SUPFAM" id="SSF56672">
    <property type="entry name" value="DNA/RNA polymerases"/>
    <property type="match status" value="1"/>
</dbReference>
<sequence length="1050" mass="116872">MTRSPIEQRIDAMEAEQRDIRAEVHSTNAKLDAITTILDKLTQKVMATDEPPINPNLGVGSTAGTVGETQTPQNPGAVIAPLALPGFEGADPIGWLARANQQFEIHHTRPELKVATAMVAMEGPALYWFSWTRSRRPDITWEEFSQALVARFDTRFKGSTFERLADVKQTGSVEDYVNVFVQLASQVPGLSDAHYLGYFMKGLRDTIRSSLRLLRPADLEVAMELAKDIEDNLAVQSGGRMERGYNNQQYRSSNYTKVGGFSSSPITGTQGAAGGTASLQSSARASGTGSTMTGQSVNRSRFTRLSPQELADLRAKGLCFRCKKPYTPGHECPLKQLRVMVAEEDEELDLNQTESFIPSEEVEQLGEQEEQQAAAMDLPVYSMAGISSPRTMRFRGVIEGFTVTILVDSGASHNFISAALIPRLKLKTEKTGKFGVQLGDGRRQESEGICKRVSISLPGCKVQTDCYVFPLGGVDVILGVAWLATLGEVRTNWETMTMSFDWQGSPVRLKGDPALCRKQVGLQALLRTRDVEFWAIVMEKEPTTLLGPNKEQVADVLQEFEEVFGEPHDLPPRRSTDHQIELVPGAGPVSVRPYRYGHSQKDEIENLVSEMLMAGIIRPSSSPFSSPVLLVKKKDGSWRFCVDYRELNKVTVPDKYPIPVIQEMLDELSGAVIFSKIDLRAGYHQIRVAEPDISKTAFRTHSGHYEFLVMPFGLMNAPATFQSTMNDLFRPFLRRFVMVFFDDILIYSQTVAEHREHLTQVLHILHQNKFKANRKKCVFGGSKVEYLGHIISAAGVEMDPAKVRAVVEWPQPRSVREVRGFLGLAGYYRRFVKNYGLIARPLTTLLKKDAAAVFEWNKEAAAAFTRLKSALTEAPVLAMPDFKSHFVIECDASGTGIGAVLMQDGRPLAYFSKSLADRTLTKSAYERELMGLVLAIQHWRPYLVGRRFTVRTDHHSLKHLLTQKIVTPSQQNWVAKLLGYDFQIEYKPGVSNSAADALSRRADDGVLTALSVPDWAGMQEVLEEQERDEFIQGIVTALRPIQAAERGSKS</sequence>
<keyword evidence="9" id="KW-0229">DNA integration</keyword>
<dbReference type="GO" id="GO:0004190">
    <property type="term" value="F:aspartic-type endopeptidase activity"/>
    <property type="evidence" value="ECO:0007669"/>
    <property type="project" value="InterPro"/>
</dbReference>
<keyword evidence="11" id="KW-0511">Multifunctional enzyme</keyword>
<keyword evidence="5" id="KW-0255">Endonuclease</keyword>
<reference evidence="14" key="1">
    <citation type="submission" date="2022-07" db="EMBL/GenBank/DDBJ databases">
        <authorList>
            <person name="Macas J."/>
            <person name="Novak P."/>
            <person name="Neumann P."/>
        </authorList>
    </citation>
    <scope>NUCLEOTIDE SEQUENCE</scope>
</reference>
<evidence type="ECO:0000256" key="12">
    <source>
        <dbReference type="SAM" id="MobiDB-lite"/>
    </source>
</evidence>
<dbReference type="Gene3D" id="3.10.10.10">
    <property type="entry name" value="HIV Type 1 Reverse Transcriptase, subunit A, domain 1"/>
    <property type="match status" value="1"/>
</dbReference>
<evidence type="ECO:0000256" key="3">
    <source>
        <dbReference type="ARBA" id="ARBA00022695"/>
    </source>
</evidence>
<comment type="caution">
    <text evidence="14">The sequence shown here is derived from an EMBL/GenBank/DDBJ whole genome shotgun (WGS) entry which is preliminary data.</text>
</comment>
<dbReference type="CDD" id="cd01647">
    <property type="entry name" value="RT_LTR"/>
    <property type="match status" value="1"/>
</dbReference>
<dbReference type="Gene3D" id="2.40.70.10">
    <property type="entry name" value="Acid Proteases"/>
    <property type="match status" value="1"/>
</dbReference>
<dbReference type="CDD" id="cd00303">
    <property type="entry name" value="retropepsin_like"/>
    <property type="match status" value="1"/>
</dbReference>
<evidence type="ECO:0000256" key="5">
    <source>
        <dbReference type="ARBA" id="ARBA00022759"/>
    </source>
</evidence>
<evidence type="ECO:0000256" key="2">
    <source>
        <dbReference type="ARBA" id="ARBA00022679"/>
    </source>
</evidence>
<dbReference type="InterPro" id="IPR041577">
    <property type="entry name" value="RT_RNaseH_2"/>
</dbReference>
<dbReference type="PROSITE" id="PS00141">
    <property type="entry name" value="ASP_PROTEASE"/>
    <property type="match status" value="1"/>
</dbReference>
<dbReference type="InterPro" id="IPR021109">
    <property type="entry name" value="Peptidase_aspartic_dom_sf"/>
</dbReference>
<proteinExistence type="predicted"/>
<keyword evidence="8" id="KW-0694">RNA-binding</keyword>
<evidence type="ECO:0000313" key="14">
    <source>
        <dbReference type="EMBL" id="CAH9121838.1"/>
    </source>
</evidence>
<dbReference type="SUPFAM" id="SSF50630">
    <property type="entry name" value="Acid proteases"/>
    <property type="match status" value="1"/>
</dbReference>
<dbReference type="Pfam" id="PF08284">
    <property type="entry name" value="RVP_2"/>
    <property type="match status" value="1"/>
</dbReference>
<dbReference type="Pfam" id="PF03732">
    <property type="entry name" value="Retrotrans_gag"/>
    <property type="match status" value="1"/>
</dbReference>
<keyword evidence="10" id="KW-0695">RNA-directed DNA polymerase</keyword>
<dbReference type="CDD" id="cd09274">
    <property type="entry name" value="RNase_HI_RT_Ty3"/>
    <property type="match status" value="1"/>
</dbReference>
<accession>A0AAV0ECS8</accession>
<evidence type="ECO:0000256" key="9">
    <source>
        <dbReference type="ARBA" id="ARBA00022908"/>
    </source>
</evidence>
<evidence type="ECO:0000256" key="1">
    <source>
        <dbReference type="ARBA" id="ARBA00022670"/>
    </source>
</evidence>
<dbReference type="Pfam" id="PF00078">
    <property type="entry name" value="RVT_1"/>
    <property type="match status" value="1"/>
</dbReference>
<gene>
    <name evidence="14" type="ORF">CEPIT_LOCUS24015</name>
</gene>
<keyword evidence="6" id="KW-0378">Hydrolase</keyword>
<keyword evidence="4" id="KW-0540">Nuclease</keyword>
<name>A0AAV0ECS8_9ASTE</name>
<dbReference type="PANTHER" id="PTHR37984:SF5">
    <property type="entry name" value="PROTEIN NYNRIN-LIKE"/>
    <property type="match status" value="1"/>
</dbReference>
<dbReference type="InterPro" id="IPR000477">
    <property type="entry name" value="RT_dom"/>
</dbReference>
<dbReference type="InterPro" id="IPR043502">
    <property type="entry name" value="DNA/RNA_pol_sf"/>
</dbReference>
<dbReference type="GO" id="GO:0003723">
    <property type="term" value="F:RNA binding"/>
    <property type="evidence" value="ECO:0007669"/>
    <property type="project" value="UniProtKB-KW"/>
</dbReference>
<evidence type="ECO:0000313" key="15">
    <source>
        <dbReference type="Proteomes" id="UP001152523"/>
    </source>
</evidence>
<evidence type="ECO:0000256" key="10">
    <source>
        <dbReference type="ARBA" id="ARBA00022918"/>
    </source>
</evidence>
<dbReference type="FunFam" id="3.10.10.10:FF:000007">
    <property type="entry name" value="Retrovirus-related Pol polyprotein from transposon 17.6-like Protein"/>
    <property type="match status" value="1"/>
</dbReference>
<dbReference type="GO" id="GO:0004519">
    <property type="term" value="F:endonuclease activity"/>
    <property type="evidence" value="ECO:0007669"/>
    <property type="project" value="UniProtKB-KW"/>
</dbReference>
<dbReference type="AlphaFoldDB" id="A0AAV0ECS8"/>
<dbReference type="Gene3D" id="3.30.70.270">
    <property type="match status" value="2"/>
</dbReference>
<evidence type="ECO:0000259" key="13">
    <source>
        <dbReference type="PROSITE" id="PS50878"/>
    </source>
</evidence>
<keyword evidence="2" id="KW-0808">Transferase</keyword>
<dbReference type="Gene3D" id="3.10.20.370">
    <property type="match status" value="1"/>
</dbReference>
<evidence type="ECO:0000256" key="8">
    <source>
        <dbReference type="ARBA" id="ARBA00022884"/>
    </source>
</evidence>
<evidence type="ECO:0000256" key="7">
    <source>
        <dbReference type="ARBA" id="ARBA00022842"/>
    </source>
</evidence>
<keyword evidence="3" id="KW-0548">Nucleotidyltransferase</keyword>
<dbReference type="InterPro" id="IPR001969">
    <property type="entry name" value="Aspartic_peptidase_AS"/>
</dbReference>
<dbReference type="PANTHER" id="PTHR37984">
    <property type="entry name" value="PROTEIN CBG26694"/>
    <property type="match status" value="1"/>
</dbReference>
<feature type="compositionally biased region" description="Polar residues" evidence="12">
    <location>
        <begin position="284"/>
        <end position="303"/>
    </location>
</feature>
<dbReference type="InterPro" id="IPR005162">
    <property type="entry name" value="Retrotrans_gag_dom"/>
</dbReference>
<dbReference type="PROSITE" id="PS50878">
    <property type="entry name" value="RT_POL"/>
    <property type="match status" value="1"/>
</dbReference>
<feature type="region of interest" description="Disordered" evidence="12">
    <location>
        <begin position="266"/>
        <end position="303"/>
    </location>
</feature>
<dbReference type="Pfam" id="PF17919">
    <property type="entry name" value="RT_RNaseH_2"/>
    <property type="match status" value="1"/>
</dbReference>
<dbReference type="InterPro" id="IPR050951">
    <property type="entry name" value="Retrovirus_Pol_polyprotein"/>
</dbReference>
<dbReference type="FunFam" id="3.30.70.270:FF:000020">
    <property type="entry name" value="Transposon Tf2-6 polyprotein-like Protein"/>
    <property type="match status" value="1"/>
</dbReference>
<feature type="domain" description="Reverse transcriptase" evidence="13">
    <location>
        <begin position="612"/>
        <end position="791"/>
    </location>
</feature>
<dbReference type="InterPro" id="IPR043128">
    <property type="entry name" value="Rev_trsase/Diguanyl_cyclase"/>
</dbReference>
<feature type="compositionally biased region" description="Low complexity" evidence="12">
    <location>
        <begin position="267"/>
        <end position="283"/>
    </location>
</feature>
<evidence type="ECO:0000256" key="6">
    <source>
        <dbReference type="ARBA" id="ARBA00022801"/>
    </source>
</evidence>
<dbReference type="GO" id="GO:0003964">
    <property type="term" value="F:RNA-directed DNA polymerase activity"/>
    <property type="evidence" value="ECO:0007669"/>
    <property type="project" value="UniProtKB-KW"/>
</dbReference>
<protein>
    <recommendedName>
        <fullName evidence="13">Reverse transcriptase domain-containing protein</fullName>
    </recommendedName>
</protein>
<evidence type="ECO:0000256" key="11">
    <source>
        <dbReference type="ARBA" id="ARBA00023268"/>
    </source>
</evidence>
<dbReference type="GO" id="GO:0015074">
    <property type="term" value="P:DNA integration"/>
    <property type="evidence" value="ECO:0007669"/>
    <property type="project" value="UniProtKB-KW"/>
</dbReference>
<organism evidence="14 15">
    <name type="scientific">Cuscuta epithymum</name>
    <dbReference type="NCBI Taxonomy" id="186058"/>
    <lineage>
        <taxon>Eukaryota</taxon>
        <taxon>Viridiplantae</taxon>
        <taxon>Streptophyta</taxon>
        <taxon>Embryophyta</taxon>
        <taxon>Tracheophyta</taxon>
        <taxon>Spermatophyta</taxon>
        <taxon>Magnoliopsida</taxon>
        <taxon>eudicotyledons</taxon>
        <taxon>Gunneridae</taxon>
        <taxon>Pentapetalae</taxon>
        <taxon>asterids</taxon>
        <taxon>lamiids</taxon>
        <taxon>Solanales</taxon>
        <taxon>Convolvulaceae</taxon>
        <taxon>Cuscuteae</taxon>
        <taxon>Cuscuta</taxon>
        <taxon>Cuscuta subgen. Cuscuta</taxon>
    </lineage>
</organism>
<dbReference type="GO" id="GO:0006508">
    <property type="term" value="P:proteolysis"/>
    <property type="evidence" value="ECO:0007669"/>
    <property type="project" value="UniProtKB-KW"/>
</dbReference>